<feature type="non-terminal residue" evidence="7">
    <location>
        <position position="1"/>
    </location>
</feature>
<proteinExistence type="predicted"/>
<dbReference type="SUPFAM" id="SSF144083">
    <property type="entry name" value="Magnesium transport protein CorA, transmembrane region"/>
    <property type="match status" value="1"/>
</dbReference>
<dbReference type="Pfam" id="PF01544">
    <property type="entry name" value="CorA"/>
    <property type="match status" value="1"/>
</dbReference>
<organism evidence="7 8">
    <name type="scientific">Hymenoscyphus fraxineus</name>
    <dbReference type="NCBI Taxonomy" id="746836"/>
    <lineage>
        <taxon>Eukaryota</taxon>
        <taxon>Fungi</taxon>
        <taxon>Dikarya</taxon>
        <taxon>Ascomycota</taxon>
        <taxon>Pezizomycotina</taxon>
        <taxon>Leotiomycetes</taxon>
        <taxon>Helotiales</taxon>
        <taxon>Helotiaceae</taxon>
        <taxon>Hymenoscyphus</taxon>
    </lineage>
</organism>
<evidence type="ECO:0000256" key="6">
    <source>
        <dbReference type="SAM" id="Phobius"/>
    </source>
</evidence>
<comment type="subcellular location">
    <subcellularLocation>
        <location evidence="1">Membrane</location>
        <topology evidence="1">Multi-pass membrane protein</topology>
    </subcellularLocation>
</comment>
<evidence type="ECO:0000313" key="8">
    <source>
        <dbReference type="Proteomes" id="UP000696280"/>
    </source>
</evidence>
<dbReference type="Proteomes" id="UP000696280">
    <property type="component" value="Unassembled WGS sequence"/>
</dbReference>
<dbReference type="AlphaFoldDB" id="A0A9N9Q0M1"/>
<name>A0A9N9Q0M1_9HELO</name>
<feature type="region of interest" description="Disordered" evidence="5">
    <location>
        <begin position="108"/>
        <end position="203"/>
    </location>
</feature>
<evidence type="ECO:0000256" key="4">
    <source>
        <dbReference type="ARBA" id="ARBA00023136"/>
    </source>
</evidence>
<feature type="compositionally biased region" description="Acidic residues" evidence="5">
    <location>
        <begin position="734"/>
        <end position="747"/>
    </location>
</feature>
<keyword evidence="8" id="KW-1185">Reference proteome</keyword>
<keyword evidence="4 6" id="KW-0472">Membrane</keyword>
<keyword evidence="3 6" id="KW-1133">Transmembrane helix</keyword>
<sequence>MSVDISDILLLQGHEGKPNTLAQMSRAEKRELACKVMEIFRSGYDAVGDASDDDLSDIMRFGCDSSPARIPRRELLKRLEAERTAYLTTLQLVQDALAQSVPVPISGTGGAGGSGGTHPLIANLPARPTTTTTESLHSSLTEISSPTRSSRPSQLKRRSTPSPQEAYDTDLETPLRTGNTLTGGKSLKSSFVSSDHSDASDDDESLYVQDLLAETSFSDEDLKNHLRAYEWDEWSFAILKSLFTRTGRVKYPNLWNEGKEMRGEEGARYSLYQVFEVGVDGTPLPLHSATKAVEGKGKDEVFWGLVKDINTNSERLRQAVGRITILREPSPIAFAAIHLTMNHLFDMDHIYKLFVEQGATAAHMKGAFNSDPRKQKSFVFSFEYYTLIGDDCHPMSWQQSDQARSIPDGHIPISRCSSIVALSLVGEPIKKLKNSARRAKTQFGYVYSPWSPWQVLNIECYPDWKSNTGSHDSTKHYVNGPEAFLNTVLIEYRDAEKRFDEICQKIEKLVTPPADFMFNGELRDKLLFEDAAFTYSRRYFWAFQTLGTMNQSIKAMIDAYTETFTDPVWAGTHSTLWPLSPESSARDTYFKKRLASLKKDFDHEINKLNVLLEENNTRRKEIRDLRDNLFSGTSVLESRKSVEQTEITVQQGQNIKLLTLVNIFFLPLTFVTSVFGMTNMPTEAGFWRFGLTLVVVCVPFFFLIGSMNTNRGMRFWRENVGKFGRWIGGRGDEEVTEDTDSEDDDDDGKTQGEASGSQTKHPKCIQKTKRSLSAVEGIKQRTGQFVTSPPVVDGPNPTSPRKRTRTISFGNEIETTAANTNTATFVKPALQRRKTVDEIQAEIRKGEAGLGAQKNEKPESSVAMTTEQREREREKGRDMGFWELVMKYE</sequence>
<feature type="region of interest" description="Disordered" evidence="5">
    <location>
        <begin position="845"/>
        <end position="877"/>
    </location>
</feature>
<dbReference type="InterPro" id="IPR045863">
    <property type="entry name" value="CorA_TM1_TM2"/>
</dbReference>
<evidence type="ECO:0000256" key="3">
    <source>
        <dbReference type="ARBA" id="ARBA00022989"/>
    </source>
</evidence>
<dbReference type="GO" id="GO:0046873">
    <property type="term" value="F:metal ion transmembrane transporter activity"/>
    <property type="evidence" value="ECO:0007669"/>
    <property type="project" value="InterPro"/>
</dbReference>
<evidence type="ECO:0000256" key="2">
    <source>
        <dbReference type="ARBA" id="ARBA00022692"/>
    </source>
</evidence>
<keyword evidence="2 6" id="KW-0812">Transmembrane</keyword>
<feature type="compositionally biased region" description="Basic and acidic residues" evidence="5">
    <location>
        <begin position="867"/>
        <end position="877"/>
    </location>
</feature>
<evidence type="ECO:0000256" key="1">
    <source>
        <dbReference type="ARBA" id="ARBA00004141"/>
    </source>
</evidence>
<dbReference type="OrthoDB" id="426293at2759"/>
<evidence type="ECO:0000256" key="5">
    <source>
        <dbReference type="SAM" id="MobiDB-lite"/>
    </source>
</evidence>
<feature type="region of interest" description="Disordered" evidence="5">
    <location>
        <begin position="785"/>
        <end position="804"/>
    </location>
</feature>
<feature type="transmembrane region" description="Helical" evidence="6">
    <location>
        <begin position="684"/>
        <end position="704"/>
    </location>
</feature>
<dbReference type="InterPro" id="IPR002523">
    <property type="entry name" value="MgTranspt_CorA/ZnTranspt_ZntB"/>
</dbReference>
<dbReference type="GO" id="GO:0016020">
    <property type="term" value="C:membrane"/>
    <property type="evidence" value="ECO:0007669"/>
    <property type="project" value="UniProtKB-SubCell"/>
</dbReference>
<dbReference type="InterPro" id="IPR050829">
    <property type="entry name" value="CorA_MIT"/>
</dbReference>
<comment type="caution">
    <text evidence="7">The sequence shown here is derived from an EMBL/GenBank/DDBJ whole genome shotgun (WGS) entry which is preliminary data.</text>
</comment>
<dbReference type="EMBL" id="CAJVRL010000103">
    <property type="protein sequence ID" value="CAG8960892.1"/>
    <property type="molecule type" value="Genomic_DNA"/>
</dbReference>
<protein>
    <submittedName>
        <fullName evidence="7">Uncharacterized protein</fullName>
    </submittedName>
</protein>
<dbReference type="PANTHER" id="PTHR47685">
    <property type="entry name" value="MAGNESIUM TRANSPORT PROTEIN CORA"/>
    <property type="match status" value="1"/>
</dbReference>
<reference evidence="7" key="1">
    <citation type="submission" date="2021-07" db="EMBL/GenBank/DDBJ databases">
        <authorList>
            <person name="Durling M."/>
        </authorList>
    </citation>
    <scope>NUCLEOTIDE SEQUENCE</scope>
</reference>
<dbReference type="Gene3D" id="1.20.58.340">
    <property type="entry name" value="Magnesium transport protein CorA, transmembrane region"/>
    <property type="match status" value="1"/>
</dbReference>
<feature type="compositionally biased region" description="Low complexity" evidence="5">
    <location>
        <begin position="129"/>
        <end position="145"/>
    </location>
</feature>
<feature type="region of interest" description="Disordered" evidence="5">
    <location>
        <begin position="727"/>
        <end position="773"/>
    </location>
</feature>
<accession>A0A9N9Q0M1</accession>
<dbReference type="PANTHER" id="PTHR47685:SF1">
    <property type="entry name" value="MAGNESIUM TRANSPORT PROTEIN CORA"/>
    <property type="match status" value="1"/>
</dbReference>
<gene>
    <name evidence="7" type="ORF">HYFRA_00002429</name>
</gene>
<feature type="compositionally biased region" description="Basic residues" evidence="5">
    <location>
        <begin position="760"/>
        <end position="770"/>
    </location>
</feature>
<feature type="transmembrane region" description="Helical" evidence="6">
    <location>
        <begin position="657"/>
        <end position="678"/>
    </location>
</feature>
<evidence type="ECO:0000313" key="7">
    <source>
        <dbReference type="EMBL" id="CAG8960892.1"/>
    </source>
</evidence>